<dbReference type="InterPro" id="IPR036875">
    <property type="entry name" value="Znf_CCHC_sf"/>
</dbReference>
<feature type="compositionally biased region" description="Acidic residues" evidence="1">
    <location>
        <begin position="756"/>
        <end position="767"/>
    </location>
</feature>
<evidence type="ECO:0000313" key="3">
    <source>
        <dbReference type="EMBL" id="CAI3987540.1"/>
    </source>
</evidence>
<reference evidence="4 5" key="2">
    <citation type="submission" date="2024-05" db="EMBL/GenBank/DDBJ databases">
        <authorList>
            <person name="Chen Y."/>
            <person name="Shah S."/>
            <person name="Dougan E. K."/>
            <person name="Thang M."/>
            <person name="Chan C."/>
        </authorList>
    </citation>
    <scope>NUCLEOTIDE SEQUENCE [LARGE SCALE GENOMIC DNA]</scope>
</reference>
<feature type="domain" description="CCHC-type" evidence="2">
    <location>
        <begin position="133"/>
        <end position="149"/>
    </location>
</feature>
<feature type="non-terminal residue" evidence="3">
    <location>
        <position position="955"/>
    </location>
</feature>
<evidence type="ECO:0000256" key="1">
    <source>
        <dbReference type="SAM" id="MobiDB-lite"/>
    </source>
</evidence>
<feature type="compositionally biased region" description="Polar residues" evidence="1">
    <location>
        <begin position="842"/>
        <end position="861"/>
    </location>
</feature>
<feature type="region of interest" description="Disordered" evidence="1">
    <location>
        <begin position="784"/>
        <end position="861"/>
    </location>
</feature>
<dbReference type="AlphaFoldDB" id="A0A9P1C9H6"/>
<dbReference type="SUPFAM" id="SSF57756">
    <property type="entry name" value="Retrovirus zinc finger-like domains"/>
    <property type="match status" value="1"/>
</dbReference>
<dbReference type="GO" id="GO:0008270">
    <property type="term" value="F:zinc ion binding"/>
    <property type="evidence" value="ECO:0007669"/>
    <property type="project" value="InterPro"/>
</dbReference>
<dbReference type="SMART" id="SM00343">
    <property type="entry name" value="ZnF_C2HC"/>
    <property type="match status" value="1"/>
</dbReference>
<dbReference type="Proteomes" id="UP001152797">
    <property type="component" value="Unassembled WGS sequence"/>
</dbReference>
<feature type="region of interest" description="Disordered" evidence="1">
    <location>
        <begin position="747"/>
        <end position="768"/>
    </location>
</feature>
<dbReference type="EMBL" id="CAMXCT030001177">
    <property type="protein sequence ID" value="CAL4774852.1"/>
    <property type="molecule type" value="Genomic_DNA"/>
</dbReference>
<evidence type="ECO:0000259" key="2">
    <source>
        <dbReference type="SMART" id="SM00343"/>
    </source>
</evidence>
<reference evidence="3" key="1">
    <citation type="submission" date="2022-10" db="EMBL/GenBank/DDBJ databases">
        <authorList>
            <person name="Chen Y."/>
            <person name="Dougan E. K."/>
            <person name="Chan C."/>
            <person name="Rhodes N."/>
            <person name="Thang M."/>
        </authorList>
    </citation>
    <scope>NUCLEOTIDE SEQUENCE</scope>
</reference>
<sequence length="955" mass="105406">TKIYDGTTLMTDTVTDHAAVAESDLGTAPLDEAAEAEFLETLIQEGDQDALLIADFEAAAQETVQEDSELATAFSAYQQARHRLGEKFRNRGFFPAKPYAGKGKGYGGKPFGKGKFHDNRPKKTLQERIMSSTCRLCGVRGHWKAECPLKSQGSANSTEAQSTAPTSTVITTNSGSSLPLETEGRQTMPTDFQQRETVKSRSVDDLPVVSRTDKVMPKTVVSDEAGSIRMTNTADQPVLPTNPICFATHDACGVLDLGASKTVIGSEHVKCLIQSLDEETRARLSRCPCQVTFKFGNQGTLTSSQAIVVPIGHLMQGGTPFLISNTFMRAIRATIDCSKYSLSSPVLNHEIPLELTERGLFLVNLNDLVKAAMKQHTSAELDTKLVESTFLATRTDSRGPEETSADAQSEEVQVQKFNMSEVSHRSENQEACHEAKVHRSVGFVSEESHVNQVFNHQPAVQVTDIIANHPKETSHTEVEVPLPDLSHLTLADLKSEVVTFGSKHQGETYEKAWEDQGWISFMTAKYGNSKTLGHRRLIRFVELMVEHHEQMNTQVPVFPPPESLAGSYTVISETSGHRSIQAKAKARHMAPSGASMDLPLDIDEEQAFEMYNQGITGATPYVQDPNVIALQERMLHMENALGRVIKHLEDQAEKNAQKGDLSTTSGRQPAKHRGRNQFARSQLSTPEESDETGVKRRRLEGKQGSVLSDASLPAHTAAIQENAEYTTEEFRTQLKLREAGKLYRSAPENVRSALPEEGEPDGPDLPEDMTQIQQQINRSYQNPDAMQSIPEHEPFETPTVMLPPGTPSADHQATTSEQDPHDSSASESLQQPDQEPEAPSREITQNPDELTPQSPTDQADSFFTCSEEGCALASSDDQHLAWRCEYDMSVPPEFANEIPTPMEAWVLLATNAKKQRTEVRLSELTPSEWKEFEAAKQVEVSNWIKTETLSVIMRG</sequence>
<evidence type="ECO:0000313" key="5">
    <source>
        <dbReference type="Proteomes" id="UP001152797"/>
    </source>
</evidence>
<feature type="non-terminal residue" evidence="3">
    <location>
        <position position="1"/>
    </location>
</feature>
<feature type="region of interest" description="Disordered" evidence="1">
    <location>
        <begin position="653"/>
        <end position="713"/>
    </location>
</feature>
<feature type="compositionally biased region" description="Basic and acidic residues" evidence="1">
    <location>
        <begin position="193"/>
        <end position="203"/>
    </location>
</feature>
<gene>
    <name evidence="3" type="ORF">C1SCF055_LOCUS14803</name>
</gene>
<organism evidence="3">
    <name type="scientific">Cladocopium goreaui</name>
    <dbReference type="NCBI Taxonomy" id="2562237"/>
    <lineage>
        <taxon>Eukaryota</taxon>
        <taxon>Sar</taxon>
        <taxon>Alveolata</taxon>
        <taxon>Dinophyceae</taxon>
        <taxon>Suessiales</taxon>
        <taxon>Symbiodiniaceae</taxon>
        <taxon>Cladocopium</taxon>
    </lineage>
</organism>
<feature type="region of interest" description="Disordered" evidence="1">
    <location>
        <begin position="151"/>
        <end position="203"/>
    </location>
</feature>
<keyword evidence="5" id="KW-1185">Reference proteome</keyword>
<dbReference type="EMBL" id="CAMXCT010001177">
    <property type="protein sequence ID" value="CAI3987540.1"/>
    <property type="molecule type" value="Genomic_DNA"/>
</dbReference>
<dbReference type="Gene3D" id="4.10.60.10">
    <property type="entry name" value="Zinc finger, CCHC-type"/>
    <property type="match status" value="1"/>
</dbReference>
<dbReference type="GO" id="GO:0003676">
    <property type="term" value="F:nucleic acid binding"/>
    <property type="evidence" value="ECO:0007669"/>
    <property type="project" value="InterPro"/>
</dbReference>
<protein>
    <submittedName>
        <fullName evidence="4">CCHC-type domain-containing protein</fullName>
    </submittedName>
</protein>
<evidence type="ECO:0000313" key="4">
    <source>
        <dbReference type="EMBL" id="CAL4774852.1"/>
    </source>
</evidence>
<feature type="compositionally biased region" description="Polar residues" evidence="1">
    <location>
        <begin position="151"/>
        <end position="192"/>
    </location>
</feature>
<name>A0A9P1C9H6_9DINO</name>
<dbReference type="InterPro" id="IPR001878">
    <property type="entry name" value="Znf_CCHC"/>
</dbReference>
<accession>A0A9P1C9H6</accession>
<comment type="caution">
    <text evidence="3">The sequence shown here is derived from an EMBL/GenBank/DDBJ whole genome shotgun (WGS) entry which is preliminary data.</text>
</comment>
<dbReference type="EMBL" id="CAMXCT020001177">
    <property type="protein sequence ID" value="CAL1140915.1"/>
    <property type="molecule type" value="Genomic_DNA"/>
</dbReference>
<proteinExistence type="predicted"/>